<evidence type="ECO:0000256" key="1">
    <source>
        <dbReference type="PROSITE-ProRule" id="PRU00339"/>
    </source>
</evidence>
<name>A0ABU0J1F6_9HYPH</name>
<keyword evidence="3" id="KW-1185">Reference proteome</keyword>
<proteinExistence type="predicted"/>
<feature type="repeat" description="TPR" evidence="1">
    <location>
        <begin position="311"/>
        <end position="344"/>
    </location>
</feature>
<dbReference type="EMBL" id="JAUSVX010000001">
    <property type="protein sequence ID" value="MDQ0467072.1"/>
    <property type="molecule type" value="Genomic_DNA"/>
</dbReference>
<protein>
    <submittedName>
        <fullName evidence="2">Tetratricopeptide (TPR) repeat protein</fullName>
    </submittedName>
</protein>
<dbReference type="InterPro" id="IPR011990">
    <property type="entry name" value="TPR-like_helical_dom_sf"/>
</dbReference>
<organism evidence="2 3">
    <name type="scientific">Labrys wisconsinensis</name>
    <dbReference type="NCBI Taxonomy" id="425677"/>
    <lineage>
        <taxon>Bacteria</taxon>
        <taxon>Pseudomonadati</taxon>
        <taxon>Pseudomonadota</taxon>
        <taxon>Alphaproteobacteria</taxon>
        <taxon>Hyphomicrobiales</taxon>
        <taxon>Xanthobacteraceae</taxon>
        <taxon>Labrys</taxon>
    </lineage>
</organism>
<dbReference type="SMART" id="SM00028">
    <property type="entry name" value="TPR"/>
    <property type="match status" value="2"/>
</dbReference>
<sequence length="364" mass="39494">MFETAGAYPSKALYLQKTIGSDYVIDFTPGSSTLVLTFASTGAGSLEAARAAEPWGLRWLAPSGVSVAGVKPVGTDWYRGEALHAFLRSQDFATFLGGFDRIVLTGGLMGGFAALAFADAVPGAEVIAFSPQSTLDPRIVPWDMRYPEAAGLDWDGDFSDAARFARSAGRIHVVYDSLGHCDRLHVERLPPESLVRLRVPLIGRASPLWLARTGLLQELLADMLAGRFDAQAFARKRRTQRGLGQYHVELSRLAGRRRAGLRKWALERATALGATDVSAHIGVALAHVDAGDLAAAETALFRLIELKPGLPHGYYQMAQLLMRQDRCEEALRFARKAAAISPANRVYRAWLDRHASVTDHAGAA</sequence>
<dbReference type="InterPro" id="IPR029058">
    <property type="entry name" value="AB_hydrolase_fold"/>
</dbReference>
<accession>A0ABU0J1F6</accession>
<dbReference type="PROSITE" id="PS50005">
    <property type="entry name" value="TPR"/>
    <property type="match status" value="1"/>
</dbReference>
<evidence type="ECO:0000313" key="2">
    <source>
        <dbReference type="EMBL" id="MDQ0467072.1"/>
    </source>
</evidence>
<gene>
    <name evidence="2" type="ORF">QO011_000067</name>
</gene>
<dbReference type="Proteomes" id="UP001242480">
    <property type="component" value="Unassembled WGS sequence"/>
</dbReference>
<evidence type="ECO:0000313" key="3">
    <source>
        <dbReference type="Proteomes" id="UP001242480"/>
    </source>
</evidence>
<reference evidence="2 3" key="1">
    <citation type="submission" date="2023-07" db="EMBL/GenBank/DDBJ databases">
        <title>Genomic Encyclopedia of Type Strains, Phase IV (KMG-IV): sequencing the most valuable type-strain genomes for metagenomic binning, comparative biology and taxonomic classification.</title>
        <authorList>
            <person name="Goeker M."/>
        </authorList>
    </citation>
    <scope>NUCLEOTIDE SEQUENCE [LARGE SCALE GENOMIC DNA]</scope>
    <source>
        <strain evidence="2 3">DSM 19619</strain>
    </source>
</reference>
<dbReference type="InterPro" id="IPR019734">
    <property type="entry name" value="TPR_rpt"/>
</dbReference>
<comment type="caution">
    <text evidence="2">The sequence shown here is derived from an EMBL/GenBank/DDBJ whole genome shotgun (WGS) entry which is preliminary data.</text>
</comment>
<dbReference type="RefSeq" id="WP_307266256.1">
    <property type="nucleotide sequence ID" value="NZ_JAUSVX010000001.1"/>
</dbReference>
<dbReference type="Gene3D" id="1.25.40.10">
    <property type="entry name" value="Tetratricopeptide repeat domain"/>
    <property type="match status" value="1"/>
</dbReference>
<dbReference type="SUPFAM" id="SSF48452">
    <property type="entry name" value="TPR-like"/>
    <property type="match status" value="1"/>
</dbReference>
<keyword evidence="1" id="KW-0802">TPR repeat</keyword>
<dbReference type="SUPFAM" id="SSF53474">
    <property type="entry name" value="alpha/beta-Hydrolases"/>
    <property type="match status" value="1"/>
</dbReference>